<dbReference type="EMBL" id="LAJG01000014">
    <property type="protein sequence ID" value="KKB79724.1"/>
    <property type="molecule type" value="Genomic_DNA"/>
</dbReference>
<gene>
    <name evidence="1" type="ORF">VW35_04215</name>
</gene>
<comment type="caution">
    <text evidence="1">The sequence shown here is derived from an EMBL/GenBank/DDBJ whole genome shotgun (WGS) entry which is preliminary data.</text>
</comment>
<name>A0A0F5LC10_9HYPH</name>
<dbReference type="OrthoDB" id="1550462at2"/>
<protein>
    <submittedName>
        <fullName evidence="1">Bacteriophage-like protein</fullName>
    </submittedName>
</protein>
<keyword evidence="2" id="KW-1185">Reference proteome</keyword>
<dbReference type="SUPFAM" id="SSF109709">
    <property type="entry name" value="KorB DNA-binding domain-like"/>
    <property type="match status" value="1"/>
</dbReference>
<dbReference type="RefSeq" id="WP_046141794.1">
    <property type="nucleotide sequence ID" value="NZ_LAJG01000014.1"/>
</dbReference>
<evidence type="ECO:0000313" key="1">
    <source>
        <dbReference type="EMBL" id="KKB79724.1"/>
    </source>
</evidence>
<sequence length="131" mass="14645">MSTEQRERASSTFTVSVPLTIRTRGGRKLVLSPAGGAITAPARPRIDNTLVKALARAFRWRKILESGRFATVAEMAAAENMDRSYVSRVMRMTLLAPEIVESILEGRHSPDLLLPKLLEPRSEIWSEQRLS</sequence>
<reference evidence="1 2" key="1">
    <citation type="submission" date="2015-03" db="EMBL/GenBank/DDBJ databases">
        <authorList>
            <person name="Hassan Y.I."/>
            <person name="Lepp D."/>
            <person name="Zhou T."/>
        </authorList>
    </citation>
    <scope>NUCLEOTIDE SEQUENCE [LARGE SCALE GENOMIC DNA]</scope>
    <source>
        <strain evidence="1 2">GH2-10</strain>
    </source>
</reference>
<dbReference type="STRING" id="361041.VW35_04215"/>
<proteinExistence type="predicted"/>
<dbReference type="PATRIC" id="fig|361041.3.peg.148"/>
<evidence type="ECO:0000313" key="2">
    <source>
        <dbReference type="Proteomes" id="UP000033514"/>
    </source>
</evidence>
<dbReference type="Proteomes" id="UP000033514">
    <property type="component" value="Unassembled WGS sequence"/>
</dbReference>
<organism evidence="1 2">
    <name type="scientific">Devosia soli</name>
    <dbReference type="NCBI Taxonomy" id="361041"/>
    <lineage>
        <taxon>Bacteria</taxon>
        <taxon>Pseudomonadati</taxon>
        <taxon>Pseudomonadota</taxon>
        <taxon>Alphaproteobacteria</taxon>
        <taxon>Hyphomicrobiales</taxon>
        <taxon>Devosiaceae</taxon>
        <taxon>Devosia</taxon>
    </lineage>
</organism>
<dbReference type="AlphaFoldDB" id="A0A0F5LC10"/>
<accession>A0A0F5LC10</accession>